<organism evidence="1">
    <name type="scientific">marine metagenome</name>
    <dbReference type="NCBI Taxonomy" id="408172"/>
    <lineage>
        <taxon>unclassified sequences</taxon>
        <taxon>metagenomes</taxon>
        <taxon>ecological metagenomes</taxon>
    </lineage>
</organism>
<dbReference type="AlphaFoldDB" id="A0A382SXX4"/>
<sequence>MLMGQDYVADDDCNLLQIMMSD</sequence>
<reference evidence="1" key="1">
    <citation type="submission" date="2018-05" db="EMBL/GenBank/DDBJ databases">
        <authorList>
            <person name="Lanie J.A."/>
            <person name="Ng W.-L."/>
            <person name="Kazmierczak K.M."/>
            <person name="Andrzejewski T.M."/>
            <person name="Davidsen T.M."/>
            <person name="Wayne K.J."/>
            <person name="Tettelin H."/>
            <person name="Glass J.I."/>
            <person name="Rusch D."/>
            <person name="Podicherti R."/>
            <person name="Tsui H.-C.T."/>
            <person name="Winkler M.E."/>
        </authorList>
    </citation>
    <scope>NUCLEOTIDE SEQUENCE</scope>
</reference>
<gene>
    <name evidence="1" type="ORF">METZ01_LOCUS366931</name>
</gene>
<evidence type="ECO:0000313" key="1">
    <source>
        <dbReference type="EMBL" id="SVD14077.1"/>
    </source>
</evidence>
<protein>
    <submittedName>
        <fullName evidence="1">Uncharacterized protein</fullName>
    </submittedName>
</protein>
<accession>A0A382SXX4</accession>
<name>A0A382SXX4_9ZZZZ</name>
<dbReference type="EMBL" id="UINC01132024">
    <property type="protein sequence ID" value="SVD14077.1"/>
    <property type="molecule type" value="Genomic_DNA"/>
</dbReference>
<proteinExistence type="predicted"/>